<proteinExistence type="predicted"/>
<dbReference type="Proteomes" id="UP000199445">
    <property type="component" value="Unassembled WGS sequence"/>
</dbReference>
<dbReference type="PROSITE" id="PS50887">
    <property type="entry name" value="GGDEF"/>
    <property type="match status" value="1"/>
</dbReference>
<dbReference type="EMBL" id="FOSC01000001">
    <property type="protein sequence ID" value="SFJ15683.1"/>
    <property type="molecule type" value="Genomic_DNA"/>
</dbReference>
<feature type="transmembrane region" description="Helical" evidence="2">
    <location>
        <begin position="12"/>
        <end position="34"/>
    </location>
</feature>
<comment type="cofactor">
    <cofactor evidence="1">
        <name>Mg(2+)</name>
        <dbReference type="ChEBI" id="CHEBI:18420"/>
    </cofactor>
</comment>
<evidence type="ECO:0000313" key="6">
    <source>
        <dbReference type="Proteomes" id="UP000199445"/>
    </source>
</evidence>
<dbReference type="Pfam" id="PF13426">
    <property type="entry name" value="PAS_9"/>
    <property type="match status" value="1"/>
</dbReference>
<dbReference type="PANTHER" id="PTHR46663:SF3">
    <property type="entry name" value="SLL0267 PROTEIN"/>
    <property type="match status" value="1"/>
</dbReference>
<evidence type="ECO:0000256" key="1">
    <source>
        <dbReference type="ARBA" id="ARBA00001946"/>
    </source>
</evidence>
<feature type="domain" description="PAC" evidence="3">
    <location>
        <begin position="399"/>
        <end position="451"/>
    </location>
</feature>
<name>A0A1I3P2C7_9GAMM</name>
<dbReference type="InterPro" id="IPR000014">
    <property type="entry name" value="PAS"/>
</dbReference>
<keyword evidence="6" id="KW-1185">Reference proteome</keyword>
<dbReference type="GO" id="GO:0003824">
    <property type="term" value="F:catalytic activity"/>
    <property type="evidence" value="ECO:0007669"/>
    <property type="project" value="UniProtKB-ARBA"/>
</dbReference>
<dbReference type="SMART" id="SM00091">
    <property type="entry name" value="PAS"/>
    <property type="match status" value="1"/>
</dbReference>
<sequence>MNIQDQRRQIVTRSAIAAVMTGILVAVAVAVPLINKTSTLTTELAANVAKTKTENLRTVLEQHQDLARQTASRTELAKKLGAYARDEISLGELQTFTYPRLRDAARGIDNLAAIVRFDLAGNEVARIGPMAQTLPQHITLPTALDLQTYPLATGGQSQPLLHTIGKIQTSEQAVGYDLLLFTPEPFQRIFTSDDNFDICLLDVPRTKRLAMTPDNQRVVLTPPSGCLHDKNSTHTSTDGDYALARTADGAHVISFVLPLEGYSWEVHTRSEASEIFSGVTREILVALSIILGLSAFSGLLVKRSLKPLVHTLSRQADEIARSSEELRQAYQVFEHTHEVVVIADLQLNIIRANPAFIDVTGLPARKVIRQKITDFLATDMSNQKVVEWLQEQLATQKMWQGEIWLQTAKGRASPYLVTVSPITDSLGQTRHYVMTFTDIAERVKSEKKIHHLAHHDELTGLPNRSALEQHLRQTLDQHQDTRTLFAVMFLDLDKFKPVNDEYGHNAGDDLLAHVAKRLQNCLREGDFVGRRGGDEFQIITARLRQPDDAEAIATKIINVLNEPFEIQGHTVGIGASVGIALYPRDGRTAIDLVGAADAAMYRVKAEGRNNVAFA</sequence>
<protein>
    <submittedName>
        <fullName evidence="5">PAS domain S-box-containing protein/diguanylate cyclase (GGDEF) domain-containing protein</fullName>
    </submittedName>
</protein>
<reference evidence="5 6" key="1">
    <citation type="submission" date="2016-10" db="EMBL/GenBank/DDBJ databases">
        <authorList>
            <person name="de Groot N.N."/>
        </authorList>
    </citation>
    <scope>NUCLEOTIDE SEQUENCE [LARGE SCALE GENOMIC DNA]</scope>
    <source>
        <strain evidence="5 6">IBRC-M 10445</strain>
    </source>
</reference>
<dbReference type="PROSITE" id="PS50113">
    <property type="entry name" value="PAC"/>
    <property type="match status" value="1"/>
</dbReference>
<dbReference type="Pfam" id="PF00990">
    <property type="entry name" value="GGDEF"/>
    <property type="match status" value="1"/>
</dbReference>
<accession>A0A1I3P2C7</accession>
<feature type="domain" description="GGDEF" evidence="4">
    <location>
        <begin position="483"/>
        <end position="614"/>
    </location>
</feature>
<organism evidence="5 6">
    <name type="scientific">Marinobacter persicus</name>
    <dbReference type="NCBI Taxonomy" id="930118"/>
    <lineage>
        <taxon>Bacteria</taxon>
        <taxon>Pseudomonadati</taxon>
        <taxon>Pseudomonadota</taxon>
        <taxon>Gammaproteobacteria</taxon>
        <taxon>Pseudomonadales</taxon>
        <taxon>Marinobacteraceae</taxon>
        <taxon>Marinobacter</taxon>
    </lineage>
</organism>
<evidence type="ECO:0000259" key="3">
    <source>
        <dbReference type="PROSITE" id="PS50113"/>
    </source>
</evidence>
<dbReference type="NCBIfam" id="TIGR00254">
    <property type="entry name" value="GGDEF"/>
    <property type="match status" value="1"/>
</dbReference>
<keyword evidence="2" id="KW-0812">Transmembrane</keyword>
<dbReference type="RefSeq" id="WP_091700232.1">
    <property type="nucleotide sequence ID" value="NZ_BMYN01000010.1"/>
</dbReference>
<dbReference type="AlphaFoldDB" id="A0A1I3P2C7"/>
<dbReference type="InterPro" id="IPR052163">
    <property type="entry name" value="DGC-Regulatory_Protein"/>
</dbReference>
<dbReference type="InterPro" id="IPR035965">
    <property type="entry name" value="PAS-like_dom_sf"/>
</dbReference>
<dbReference type="SUPFAM" id="SSF55073">
    <property type="entry name" value="Nucleotide cyclase"/>
    <property type="match status" value="1"/>
</dbReference>
<dbReference type="Gene3D" id="3.30.450.20">
    <property type="entry name" value="PAS domain"/>
    <property type="match status" value="1"/>
</dbReference>
<gene>
    <name evidence="5" type="ORF">SAMN05216429_10162</name>
</gene>
<dbReference type="Gene3D" id="3.30.70.270">
    <property type="match status" value="1"/>
</dbReference>
<dbReference type="InterPro" id="IPR029787">
    <property type="entry name" value="Nucleotide_cyclase"/>
</dbReference>
<dbReference type="InterPro" id="IPR000700">
    <property type="entry name" value="PAS-assoc_C"/>
</dbReference>
<keyword evidence="2" id="KW-1133">Transmembrane helix</keyword>
<dbReference type="SUPFAM" id="SSF55785">
    <property type="entry name" value="PYP-like sensor domain (PAS domain)"/>
    <property type="match status" value="1"/>
</dbReference>
<dbReference type="CDD" id="cd00130">
    <property type="entry name" value="PAS"/>
    <property type="match status" value="1"/>
</dbReference>
<dbReference type="SMART" id="SM00267">
    <property type="entry name" value="GGDEF"/>
    <property type="match status" value="1"/>
</dbReference>
<dbReference type="NCBIfam" id="TIGR00229">
    <property type="entry name" value="sensory_box"/>
    <property type="match status" value="1"/>
</dbReference>
<dbReference type="CDD" id="cd01949">
    <property type="entry name" value="GGDEF"/>
    <property type="match status" value="1"/>
</dbReference>
<dbReference type="InterPro" id="IPR000160">
    <property type="entry name" value="GGDEF_dom"/>
</dbReference>
<dbReference type="OrthoDB" id="9812260at2"/>
<keyword evidence="2" id="KW-0472">Membrane</keyword>
<evidence type="ECO:0000313" key="5">
    <source>
        <dbReference type="EMBL" id="SFJ15683.1"/>
    </source>
</evidence>
<dbReference type="PANTHER" id="PTHR46663">
    <property type="entry name" value="DIGUANYLATE CYCLASE DGCT-RELATED"/>
    <property type="match status" value="1"/>
</dbReference>
<dbReference type="InterPro" id="IPR043128">
    <property type="entry name" value="Rev_trsase/Diguanyl_cyclase"/>
</dbReference>
<dbReference type="FunFam" id="3.30.70.270:FF:000001">
    <property type="entry name" value="Diguanylate cyclase domain protein"/>
    <property type="match status" value="1"/>
</dbReference>
<evidence type="ECO:0000256" key="2">
    <source>
        <dbReference type="SAM" id="Phobius"/>
    </source>
</evidence>
<evidence type="ECO:0000259" key="4">
    <source>
        <dbReference type="PROSITE" id="PS50887"/>
    </source>
</evidence>